<dbReference type="EC" id="2.3.2.27" evidence="5"/>
<dbReference type="PANTHER" id="PTHR12622">
    <property type="entry name" value="DELTEX-RELATED"/>
    <property type="match status" value="1"/>
</dbReference>
<dbReference type="InterPro" id="IPR039396">
    <property type="entry name" value="Deltex_C"/>
</dbReference>
<sequence length="207" mass="23591">MGTEHSKNKMHCNQYLNGNGPLSLDNQVKNGTIKRNSKIVNGNQPDDGRMSIIHLIRSVEGYPDCDTMQINFEFEDGIQTAIRAKGSLYSLVCHFYYDTMTYHHCDSVSFFPLKEKHPNPGQKYYGLKTVAFVPLNHEGMKVYRLLEVAFEHKLLFTVKTTSTGEERVTFSDIPLKTKESGGHDSFSYPDPMYLKTVMEILNLKGIK</sequence>
<keyword evidence="3 5" id="KW-0808">Transferase</keyword>
<evidence type="ECO:0000259" key="6">
    <source>
        <dbReference type="Pfam" id="PF18102"/>
    </source>
</evidence>
<keyword evidence="5" id="KW-0963">Cytoplasm</keyword>
<dbReference type="Gene3D" id="3.30.390.130">
    <property type="match status" value="1"/>
</dbReference>
<gene>
    <name evidence="7" type="ORF">QTP70_020873</name>
</gene>
<dbReference type="GO" id="GO:0016567">
    <property type="term" value="P:protein ubiquitination"/>
    <property type="evidence" value="ECO:0007669"/>
    <property type="project" value="UniProtKB-UniRule"/>
</dbReference>
<feature type="domain" description="Deltex C-terminal" evidence="6">
    <location>
        <begin position="114"/>
        <end position="206"/>
    </location>
</feature>
<organism evidence="7 8">
    <name type="scientific">Hemibagrus guttatus</name>
    <dbReference type="NCBI Taxonomy" id="175788"/>
    <lineage>
        <taxon>Eukaryota</taxon>
        <taxon>Metazoa</taxon>
        <taxon>Chordata</taxon>
        <taxon>Craniata</taxon>
        <taxon>Vertebrata</taxon>
        <taxon>Euteleostomi</taxon>
        <taxon>Actinopterygii</taxon>
        <taxon>Neopterygii</taxon>
        <taxon>Teleostei</taxon>
        <taxon>Ostariophysi</taxon>
        <taxon>Siluriformes</taxon>
        <taxon>Bagridae</taxon>
        <taxon>Hemibagrus</taxon>
    </lineage>
</organism>
<evidence type="ECO:0000256" key="4">
    <source>
        <dbReference type="ARBA" id="ARBA00022723"/>
    </source>
</evidence>
<comment type="caution">
    <text evidence="7">The sequence shown here is derived from an EMBL/GenBank/DDBJ whole genome shotgun (WGS) entry which is preliminary data.</text>
</comment>
<evidence type="ECO:0000256" key="3">
    <source>
        <dbReference type="ARBA" id="ARBA00022679"/>
    </source>
</evidence>
<evidence type="ECO:0000313" key="7">
    <source>
        <dbReference type="EMBL" id="KAK3551663.1"/>
    </source>
</evidence>
<proteinExistence type="inferred from homology"/>
<name>A0AAE0RFT6_9TELE</name>
<dbReference type="EMBL" id="JAUCMX010000003">
    <property type="protein sequence ID" value="KAK3551663.1"/>
    <property type="molecule type" value="Genomic_DNA"/>
</dbReference>
<dbReference type="GO" id="GO:0007219">
    <property type="term" value="P:Notch signaling pathway"/>
    <property type="evidence" value="ECO:0007669"/>
    <property type="project" value="InterPro"/>
</dbReference>
<dbReference type="InterPro" id="IPR039398">
    <property type="entry name" value="Deltex_fam"/>
</dbReference>
<evidence type="ECO:0000256" key="5">
    <source>
        <dbReference type="RuleBase" id="RU367105"/>
    </source>
</evidence>
<evidence type="ECO:0000256" key="1">
    <source>
        <dbReference type="ARBA" id="ARBA00000900"/>
    </source>
</evidence>
<keyword evidence="4 5" id="KW-0479">Metal-binding</keyword>
<dbReference type="AlphaFoldDB" id="A0AAE0RFT6"/>
<evidence type="ECO:0000313" key="8">
    <source>
        <dbReference type="Proteomes" id="UP001274896"/>
    </source>
</evidence>
<dbReference type="GO" id="GO:0061630">
    <property type="term" value="F:ubiquitin protein ligase activity"/>
    <property type="evidence" value="ECO:0007669"/>
    <property type="project" value="UniProtKB-UniRule"/>
</dbReference>
<reference evidence="7" key="1">
    <citation type="submission" date="2023-06" db="EMBL/GenBank/DDBJ databases">
        <title>Male Hemibagrus guttatus genome.</title>
        <authorList>
            <person name="Bian C."/>
        </authorList>
    </citation>
    <scope>NUCLEOTIDE SEQUENCE</scope>
    <source>
        <strain evidence="7">Male_cb2023</strain>
        <tissue evidence="7">Muscle</tissue>
    </source>
</reference>
<keyword evidence="5" id="KW-0862">Zinc</keyword>
<dbReference type="GO" id="GO:0005737">
    <property type="term" value="C:cytoplasm"/>
    <property type="evidence" value="ECO:0007669"/>
    <property type="project" value="UniProtKB-SubCell"/>
</dbReference>
<accession>A0AAE0RFT6</accession>
<keyword evidence="8" id="KW-1185">Reference proteome</keyword>
<keyword evidence="5" id="KW-0863">Zinc-finger</keyword>
<protein>
    <recommendedName>
        <fullName evidence="5">E3 ubiquitin-protein ligase</fullName>
        <ecNumber evidence="5">2.3.2.27</ecNumber>
    </recommendedName>
</protein>
<comment type="pathway">
    <text evidence="2 5">Protein modification; protein ubiquitination.</text>
</comment>
<evidence type="ECO:0000256" key="2">
    <source>
        <dbReference type="ARBA" id="ARBA00004906"/>
    </source>
</evidence>
<dbReference type="GO" id="GO:0008270">
    <property type="term" value="F:zinc ion binding"/>
    <property type="evidence" value="ECO:0007669"/>
    <property type="project" value="UniProtKB-KW"/>
</dbReference>
<feature type="domain" description="Deltex C-terminal" evidence="6">
    <location>
        <begin position="42"/>
        <end position="82"/>
    </location>
</feature>
<dbReference type="Proteomes" id="UP001274896">
    <property type="component" value="Unassembled WGS sequence"/>
</dbReference>
<comment type="catalytic activity">
    <reaction evidence="1 5">
        <text>S-ubiquitinyl-[E2 ubiquitin-conjugating enzyme]-L-cysteine + [acceptor protein]-L-lysine = [E2 ubiquitin-conjugating enzyme]-L-cysteine + N(6)-ubiquitinyl-[acceptor protein]-L-lysine.</text>
        <dbReference type="EC" id="2.3.2.27"/>
    </reaction>
</comment>
<dbReference type="Pfam" id="PF18102">
    <property type="entry name" value="DTC"/>
    <property type="match status" value="2"/>
</dbReference>
<comment type="similarity">
    <text evidence="5">Belongs to the Deltex family.</text>
</comment>
<dbReference type="InterPro" id="IPR039399">
    <property type="entry name" value="Deltex_C_sf"/>
</dbReference>
<comment type="subcellular location">
    <subcellularLocation>
        <location evidence="5">Cytoplasm</location>
    </subcellularLocation>
</comment>